<evidence type="ECO:0000313" key="7">
    <source>
        <dbReference type="EMBL" id="TGO03330.1"/>
    </source>
</evidence>
<dbReference type="GO" id="GO:0036297">
    <property type="term" value="P:interstrand cross-link repair"/>
    <property type="evidence" value="ECO:0007669"/>
    <property type="project" value="TreeGrafter"/>
</dbReference>
<dbReference type="InterPro" id="IPR014013">
    <property type="entry name" value="Helic_SF1/SF2_ATP-bd_DinG/Rad3"/>
</dbReference>
<evidence type="ECO:0000256" key="2">
    <source>
        <dbReference type="ARBA" id="ARBA00022801"/>
    </source>
</evidence>
<dbReference type="InterPro" id="IPR014001">
    <property type="entry name" value="Helicase_ATP-bd"/>
</dbReference>
<keyword evidence="1" id="KW-0547">Nucleotide-binding</keyword>
<gene>
    <name evidence="7" type="ORF">PN36_08270</name>
</gene>
<keyword evidence="2" id="KW-0378">Hydrolase</keyword>
<dbReference type="EMBL" id="JSZA02000024">
    <property type="protein sequence ID" value="TGO03330.1"/>
    <property type="molecule type" value="Genomic_DNA"/>
</dbReference>
<dbReference type="InterPro" id="IPR027417">
    <property type="entry name" value="P-loop_NTPase"/>
</dbReference>
<protein>
    <recommendedName>
        <fullName evidence="9">DEAD/DEAH box helicase</fullName>
    </recommendedName>
</protein>
<keyword evidence="3" id="KW-0067">ATP-binding</keyword>
<proteinExistence type="predicted"/>
<evidence type="ECO:0000256" key="1">
    <source>
        <dbReference type="ARBA" id="ARBA00022741"/>
    </source>
</evidence>
<dbReference type="PANTHER" id="PTHR47957:SF3">
    <property type="entry name" value="ATP-DEPENDENT HELICASE HRQ1"/>
    <property type="match status" value="1"/>
</dbReference>
<dbReference type="Proteomes" id="UP000030428">
    <property type="component" value="Unassembled WGS sequence"/>
</dbReference>
<dbReference type="SMART" id="SM00490">
    <property type="entry name" value="HELICc"/>
    <property type="match status" value="1"/>
</dbReference>
<evidence type="ECO:0000259" key="5">
    <source>
        <dbReference type="PROSITE" id="PS51193"/>
    </source>
</evidence>
<evidence type="ECO:0000259" key="6">
    <source>
        <dbReference type="PROSITE" id="PS51194"/>
    </source>
</evidence>
<dbReference type="GO" id="GO:0003676">
    <property type="term" value="F:nucleic acid binding"/>
    <property type="evidence" value="ECO:0007669"/>
    <property type="project" value="InterPro"/>
</dbReference>
<dbReference type="GO" id="GO:0005524">
    <property type="term" value="F:ATP binding"/>
    <property type="evidence" value="ECO:0007669"/>
    <property type="project" value="UniProtKB-KW"/>
</dbReference>
<evidence type="ECO:0000313" key="8">
    <source>
        <dbReference type="Proteomes" id="UP000030428"/>
    </source>
</evidence>
<dbReference type="GO" id="GO:0006289">
    <property type="term" value="P:nucleotide-excision repair"/>
    <property type="evidence" value="ECO:0007669"/>
    <property type="project" value="TreeGrafter"/>
</dbReference>
<dbReference type="GO" id="GO:0016787">
    <property type="term" value="F:hydrolase activity"/>
    <property type="evidence" value="ECO:0007669"/>
    <property type="project" value="UniProtKB-KW"/>
</dbReference>
<dbReference type="Pfam" id="PF09369">
    <property type="entry name" value="MZB"/>
    <property type="match status" value="1"/>
</dbReference>
<dbReference type="PROSITE" id="PS51193">
    <property type="entry name" value="HELICASE_ATP_BIND_2"/>
    <property type="match status" value="1"/>
</dbReference>
<keyword evidence="8" id="KW-1185">Reference proteome</keyword>
<evidence type="ECO:0000256" key="3">
    <source>
        <dbReference type="ARBA" id="ARBA00022840"/>
    </source>
</evidence>
<dbReference type="GO" id="GO:0043138">
    <property type="term" value="F:3'-5' DNA helicase activity"/>
    <property type="evidence" value="ECO:0007669"/>
    <property type="project" value="TreeGrafter"/>
</dbReference>
<dbReference type="SUPFAM" id="SSF52540">
    <property type="entry name" value="P-loop containing nucleoside triphosphate hydrolases"/>
    <property type="match status" value="2"/>
</dbReference>
<feature type="domain" description="Helicase C-terminal" evidence="6">
    <location>
        <begin position="1023"/>
        <end position="1183"/>
    </location>
</feature>
<dbReference type="SMART" id="SM00487">
    <property type="entry name" value="DEXDc"/>
    <property type="match status" value="1"/>
</dbReference>
<dbReference type="Gene3D" id="3.40.50.300">
    <property type="entry name" value="P-loop containing nucleotide triphosphate hydrolases"/>
    <property type="match status" value="2"/>
</dbReference>
<feature type="domain" description="Helicase ATP-binding" evidence="5">
    <location>
        <begin position="80"/>
        <end position="380"/>
    </location>
</feature>
<dbReference type="Pfam" id="PF00271">
    <property type="entry name" value="Helicase_C"/>
    <property type="match status" value="1"/>
</dbReference>
<organism evidence="7 8">
    <name type="scientific">Candidatus Thiomargarita nelsonii</name>
    <dbReference type="NCBI Taxonomy" id="1003181"/>
    <lineage>
        <taxon>Bacteria</taxon>
        <taxon>Pseudomonadati</taxon>
        <taxon>Pseudomonadota</taxon>
        <taxon>Gammaproteobacteria</taxon>
        <taxon>Thiotrichales</taxon>
        <taxon>Thiotrichaceae</taxon>
        <taxon>Thiomargarita</taxon>
    </lineage>
</organism>
<evidence type="ECO:0008006" key="9">
    <source>
        <dbReference type="Google" id="ProtNLM"/>
    </source>
</evidence>
<dbReference type="PROSITE" id="PS51192">
    <property type="entry name" value="HELICASE_ATP_BIND_1"/>
    <property type="match status" value="1"/>
</dbReference>
<dbReference type="PROSITE" id="PS51194">
    <property type="entry name" value="HELICASE_CTER"/>
    <property type="match status" value="1"/>
</dbReference>
<name>A0A4E0QV57_9GAMM</name>
<comment type="caution">
    <text evidence="7">The sequence shown here is derived from an EMBL/GenBank/DDBJ whole genome shotgun (WGS) entry which is preliminary data.</text>
</comment>
<evidence type="ECO:0000259" key="4">
    <source>
        <dbReference type="PROSITE" id="PS51192"/>
    </source>
</evidence>
<feature type="domain" description="Helicase ATP-binding" evidence="4">
    <location>
        <begin position="103"/>
        <end position="393"/>
    </location>
</feature>
<dbReference type="Pfam" id="PF00270">
    <property type="entry name" value="DEAD"/>
    <property type="match status" value="1"/>
</dbReference>
<dbReference type="InterPro" id="IPR018973">
    <property type="entry name" value="MZB"/>
</dbReference>
<sequence>MDITEDYSVQHVVEALKATLISYLEMQYHIKDTSLIKERRRLLDQEGTVFQRPFIESTPIYEQGTPYDKIDIPQPVKKILTQLTKFNVGIYPKPYRHQTEALKAFLTDKHDLIVATGTGSGKTESFLMPILGSLVLESLQRPKSTKKSGCRALLLYPMNALVNDQLSRLRRLFGNEKVAELLAQNRGRRVRFGAYNSRTPYPGPRSSTKDGQHIKPLFEEYYLNDEFVAKKDALEELGRWPSKDLEGFYALNKMEKAATNTERNKYHWDKRLKTQPNDRELLTRHEMQATCPDLLITNYSMLEYMLIRPVERDLFNQTKNWLAADKRNEFILVLDEAHMYRGTGGAEVALLIRRLQARLGIPRERMRCILTSASLGETDDAKVAVKKFAADLTGLTSKTQRQFKLITGVREKRRGAKVATVAEAQALADFDLKQFYDNYSTNDSKAAAIDSVLTLAKSLKWPTKKPTDLQQYLYDNLTGFGPAETLIKQVSGNAVEFTKLAQQLFPKQPTQTQATSTLLALCTFAQGLDKRVLAPMRLHLFYRGLPSLYACINPNCNQRLDNSEEKYLLGRLYTAPITHCDCGGRVYELLTHQDCGSAFIRAYIQGTQGDFLLHLPSGNVGQESVPPLDEIHILVEKTIHPNISYTPIWLDIKTGRIARKQPDKTNDFLKAYVPTTPPELVNGKLQITFSDCPVCTRNLERFRYKLSSLETKGEGTFANLVKTQVINQPPQKAESSKSPNAGRKSLLFSDGRQKAARLALYIPREVELDSFRQAICLAAQRLIKLRGEARPTRDLYVAFVAVALEFNLQFFDRDDQRDLRQHILTFRDDYEANLGDALGEPWDVTPPAKYQEALLRQLCHPYYSLQTTTIAYVEPSKRAQRLLNREIEKLGLDAEKANITIAWINDLLRDYAFDKTIYNSQRQKAAGYPRGRWGNTGKFRKILKQILLKHCGLDDKKVIKQLEDILRNKLCVEKNQLYLLDPNKLRLVVDLERDWYQCQMCAFISPVVVAKHCPQCGGSNVESLSPEHDYIQSRKRFWRDPVANALTQQTHPRHITAEEHTAQLSHKDVGKLYATTEKRELQFQDILLDKGEGAVDVLSCTTTMEVGVDIGALTAVGLRNVPPQRENYQQRAGRSGRRGSAVSTVITYAQGGHHDGYYFHHPDKIIAGDPRKPVVNVNNEKIAKRHIHAFLFQTFFHTTINQGKIKANPSSRLFSALGDTQDFFKGDNPVNLLAFETWVKQNVIESTGNLREQILEWLPDIEVPDRSQWLQKISETLLDRLNAVTLKESDAEELLNFLFDNGFLPMYAFPTDLCSFPIEEWTKTGIAIKEQPQQSIAKALSEYAPGRIVIVDKRSYRVGGVTSAAAKNSDLDKAAPLFKAKKLSKYVHCTQCSYVQDTFEDDNTPTLLECPVCHSSLKASEMLIPEVFRPEKGNEIQEYDRDQEWTYASSAQFPLPVAEDFDWKSIGEHGRFTQTSDRRLVIVNKGKELGTEEGFEICEKCGAAAPINTQIVLDANKHKRPYLLTKKMTDNEYCNGQLHQVLLGTVFRSDLLLIRISIESPFRTNMQSSVTRQVLEDALRTLSEALLLAASRTLDIDPTEFSAGFRIVPTKQDKAIEADVYLFDTLTGGAGYAEQAGQQLDEILKETLDLLEHCPNKECTHSCQDCLRHYANQYWHEQLDRYLATDLLRYMLTGMVPSIKAVSEQTKQLQALKRLLELDGYECHQDDKTPLLIKSNAHQVGTYPGLLDADNFQHPLRDDYQREKDIHLVNDYFLDRNLPGAYQALKNSFYMGESGR</sequence>
<dbReference type="PANTHER" id="PTHR47957">
    <property type="entry name" value="ATP-DEPENDENT HELICASE HRQ1"/>
    <property type="match status" value="1"/>
</dbReference>
<dbReference type="InterPro" id="IPR011545">
    <property type="entry name" value="DEAD/DEAH_box_helicase_dom"/>
</dbReference>
<dbReference type="InterPro" id="IPR001650">
    <property type="entry name" value="Helicase_C-like"/>
</dbReference>
<accession>A0A4E0QV57</accession>
<reference evidence="7 8" key="1">
    <citation type="journal article" date="2016" name="Front. Microbiol.">
        <title>Single-Cell (Meta-)Genomics of a Dimorphic Candidatus Thiomargarita nelsonii Reveals Genomic Plasticity.</title>
        <authorList>
            <person name="Flood B.E."/>
            <person name="Fliss P."/>
            <person name="Jones D.S."/>
            <person name="Dick G.J."/>
            <person name="Jain S."/>
            <person name="Kaster A.K."/>
            <person name="Winkel M."/>
            <person name="Mussmann M."/>
            <person name="Bailey J."/>
        </authorList>
    </citation>
    <scope>NUCLEOTIDE SEQUENCE [LARGE SCALE GENOMIC DNA]</scope>
    <source>
        <strain evidence="7">Hydrate Ridge</strain>
    </source>
</reference>